<reference evidence="2 3" key="1">
    <citation type="submission" date="2019-04" db="EMBL/GenBank/DDBJ databases">
        <title>An improved genome assembly and genetic linkage map for asparagus bean, Vigna unguiculata ssp. sesquipedialis.</title>
        <authorList>
            <person name="Xia Q."/>
            <person name="Zhang R."/>
            <person name="Dong Y."/>
        </authorList>
    </citation>
    <scope>NUCLEOTIDE SEQUENCE [LARGE SCALE GENOMIC DNA]</scope>
    <source>
        <tissue evidence="2">Leaf</tissue>
    </source>
</reference>
<accession>A0A4D6N735</accession>
<keyword evidence="3" id="KW-1185">Reference proteome</keyword>
<feature type="region of interest" description="Disordered" evidence="1">
    <location>
        <begin position="194"/>
        <end position="213"/>
    </location>
</feature>
<evidence type="ECO:0000256" key="1">
    <source>
        <dbReference type="SAM" id="MobiDB-lite"/>
    </source>
</evidence>
<sequence length="244" mass="27018">MELFFPNGRLSFSTPPQLQYATARRPEPASTTPTTVKELPALEPLFSFILLRPPPTTSAGGSTSSFSRTTEPVGYCVFLGSDDQPTSLPPHRPPQLGHASTMETQPLTFATQIASAVPQASHSSSCATRTTSVRHTRRGMKVRVRVVHVQPKKMMIVDLKQRGRLGALGVGMGCHGIGVENEFEVEVNDQERARKRLTDDGKERDSDGRGDAREISPFFLSKMKIKRLWCIERTGSFLKKNPRK</sequence>
<organism evidence="2 3">
    <name type="scientific">Vigna unguiculata</name>
    <name type="common">Cowpea</name>
    <dbReference type="NCBI Taxonomy" id="3917"/>
    <lineage>
        <taxon>Eukaryota</taxon>
        <taxon>Viridiplantae</taxon>
        <taxon>Streptophyta</taxon>
        <taxon>Embryophyta</taxon>
        <taxon>Tracheophyta</taxon>
        <taxon>Spermatophyta</taxon>
        <taxon>Magnoliopsida</taxon>
        <taxon>eudicotyledons</taxon>
        <taxon>Gunneridae</taxon>
        <taxon>Pentapetalae</taxon>
        <taxon>rosids</taxon>
        <taxon>fabids</taxon>
        <taxon>Fabales</taxon>
        <taxon>Fabaceae</taxon>
        <taxon>Papilionoideae</taxon>
        <taxon>50 kb inversion clade</taxon>
        <taxon>NPAAA clade</taxon>
        <taxon>indigoferoid/millettioid clade</taxon>
        <taxon>Phaseoleae</taxon>
        <taxon>Vigna</taxon>
    </lineage>
</organism>
<proteinExistence type="predicted"/>
<dbReference type="Proteomes" id="UP000501690">
    <property type="component" value="Linkage Group LG9"/>
</dbReference>
<evidence type="ECO:0000313" key="2">
    <source>
        <dbReference type="EMBL" id="QCE07935.1"/>
    </source>
</evidence>
<dbReference type="EMBL" id="CP039353">
    <property type="protein sequence ID" value="QCE07935.1"/>
    <property type="molecule type" value="Genomic_DNA"/>
</dbReference>
<evidence type="ECO:0000313" key="3">
    <source>
        <dbReference type="Proteomes" id="UP000501690"/>
    </source>
</evidence>
<name>A0A4D6N735_VIGUN</name>
<gene>
    <name evidence="2" type="ORF">DEO72_LG9g2958</name>
</gene>
<protein>
    <submittedName>
        <fullName evidence="2">Uncharacterized protein</fullName>
    </submittedName>
</protein>
<dbReference type="AlphaFoldDB" id="A0A4D6N735"/>